<dbReference type="GO" id="GO:0004518">
    <property type="term" value="F:nuclease activity"/>
    <property type="evidence" value="ECO:0007669"/>
    <property type="project" value="UniProtKB-KW"/>
</dbReference>
<dbReference type="PANTHER" id="PTHR12395:SF9">
    <property type="entry name" value="DECAPPING AND EXORIBONUCLEASE PROTEIN"/>
    <property type="match status" value="1"/>
</dbReference>
<evidence type="ECO:0000256" key="4">
    <source>
        <dbReference type="ARBA" id="ARBA00044692"/>
    </source>
</evidence>
<dbReference type="GO" id="GO:0000166">
    <property type="term" value="F:nucleotide binding"/>
    <property type="evidence" value="ECO:0007669"/>
    <property type="project" value="UniProtKB-KW"/>
</dbReference>
<name>A0A8H6T5I7_9AGAR</name>
<reference evidence="9" key="1">
    <citation type="submission" date="2020-05" db="EMBL/GenBank/DDBJ databases">
        <title>Mycena genomes resolve the evolution of fungal bioluminescence.</title>
        <authorList>
            <person name="Tsai I.J."/>
        </authorList>
    </citation>
    <scope>NUCLEOTIDE SEQUENCE</scope>
    <source>
        <strain evidence="9">171206Taipei</strain>
    </source>
</reference>
<dbReference type="GO" id="GO:0000956">
    <property type="term" value="P:nuclear-transcribed mRNA catabolic process"/>
    <property type="evidence" value="ECO:0007669"/>
    <property type="project" value="TreeGrafter"/>
</dbReference>
<evidence type="ECO:0000256" key="3">
    <source>
        <dbReference type="ARBA" id="ARBA00044676"/>
    </source>
</evidence>
<dbReference type="RefSeq" id="XP_037224578.1">
    <property type="nucleotide sequence ID" value="XM_037359483.1"/>
</dbReference>
<feature type="compositionally biased region" description="Basic and acidic residues" evidence="7">
    <location>
        <begin position="1"/>
        <end position="11"/>
    </location>
</feature>
<dbReference type="EMBL" id="JACAZF010000002">
    <property type="protein sequence ID" value="KAF7312470.1"/>
    <property type="molecule type" value="Genomic_DNA"/>
</dbReference>
<comment type="catalytic activity">
    <reaction evidence="3">
        <text>a 5'-end (N(7)-methyl 5'-triphosphoguanosine)-ribonucleoside-ribonucleotide in mRNA + H2O = a (N(7)-methyl 5'-triphosphoguanosine)-nucleoside + a 5'-end phospho-ribonucleoside in mRNA + H(+)</text>
        <dbReference type="Rhea" id="RHEA:66928"/>
        <dbReference type="Rhea" id="RHEA-COMP:15692"/>
        <dbReference type="Rhea" id="RHEA-COMP:17313"/>
        <dbReference type="ChEBI" id="CHEBI:15377"/>
        <dbReference type="ChEBI" id="CHEBI:15378"/>
        <dbReference type="ChEBI" id="CHEBI:138282"/>
        <dbReference type="ChEBI" id="CHEBI:172876"/>
        <dbReference type="ChEBI" id="CHEBI:172877"/>
    </reaction>
    <physiologicalReaction direction="left-to-right" evidence="3">
        <dbReference type="Rhea" id="RHEA:66929"/>
    </physiologicalReaction>
</comment>
<dbReference type="GO" id="GO:0003723">
    <property type="term" value="F:RNA binding"/>
    <property type="evidence" value="ECO:0007669"/>
    <property type="project" value="UniProtKB-KW"/>
</dbReference>
<evidence type="ECO:0000256" key="2">
    <source>
        <dbReference type="ARBA" id="ARBA00006562"/>
    </source>
</evidence>
<dbReference type="GO" id="GO:0046872">
    <property type="term" value="F:metal ion binding"/>
    <property type="evidence" value="ECO:0007669"/>
    <property type="project" value="UniProtKB-KW"/>
</dbReference>
<accession>A0A8H6T5I7</accession>
<comment type="subcellular location">
    <subcellularLocation>
        <location evidence="6">Nucleus</location>
    </subcellularLocation>
</comment>
<evidence type="ECO:0000256" key="6">
    <source>
        <dbReference type="RuleBase" id="RU367113"/>
    </source>
</evidence>
<dbReference type="Pfam" id="PF08652">
    <property type="entry name" value="RAI1"/>
    <property type="match status" value="1"/>
</dbReference>
<dbReference type="InterPro" id="IPR013961">
    <property type="entry name" value="RAI1"/>
</dbReference>
<comment type="function">
    <text evidence="6">Decapping enzyme for NAD-capped RNAs: specifically hydrolyzes the nicotinamide adenine dinucleotide (NAD) cap from a subset of RNAs by removing the entire NAD moiety from the 5'-end of an NAD-capped RNA.</text>
</comment>
<evidence type="ECO:0000313" key="10">
    <source>
        <dbReference type="Proteomes" id="UP000636479"/>
    </source>
</evidence>
<comment type="catalytic activity">
    <reaction evidence="4">
        <text>a 5'-end triphospho-ribonucleoside in mRNA + H2O = a 5'-end phospho-ribonucleoside in mRNA + diphosphate + H(+)</text>
        <dbReference type="Rhea" id="RHEA:78683"/>
        <dbReference type="Rhea" id="RHEA-COMP:15692"/>
        <dbReference type="Rhea" id="RHEA-COMP:17164"/>
        <dbReference type="ChEBI" id="CHEBI:15377"/>
        <dbReference type="ChEBI" id="CHEBI:15378"/>
        <dbReference type="ChEBI" id="CHEBI:33019"/>
        <dbReference type="ChEBI" id="CHEBI:138282"/>
        <dbReference type="ChEBI" id="CHEBI:167618"/>
    </reaction>
    <physiologicalReaction direction="left-to-right" evidence="4">
        <dbReference type="Rhea" id="RHEA:78684"/>
    </physiologicalReaction>
</comment>
<gene>
    <name evidence="9" type="ORF">MIND_00260600</name>
</gene>
<feature type="region of interest" description="Disordered" evidence="7">
    <location>
        <begin position="1"/>
        <end position="39"/>
    </location>
</feature>
<keyword evidence="6" id="KW-0540">Nuclease</keyword>
<evidence type="ECO:0000313" key="9">
    <source>
        <dbReference type="EMBL" id="KAF7312470.1"/>
    </source>
</evidence>
<dbReference type="GO" id="GO:0110155">
    <property type="term" value="P:NAD-cap decapping"/>
    <property type="evidence" value="ECO:0007669"/>
    <property type="project" value="TreeGrafter"/>
</dbReference>
<comment type="similarity">
    <text evidence="2 6">Belongs to the DXO/Dom3Z family.</text>
</comment>
<evidence type="ECO:0000259" key="8">
    <source>
        <dbReference type="Pfam" id="PF08652"/>
    </source>
</evidence>
<comment type="catalytic activity">
    <reaction evidence="5">
        <text>a 5'-end NAD(+)-phospho-ribonucleoside in mRNA + H2O = a 5'-end phospho-ribonucleoside in mRNA + NAD(+) + H(+)</text>
        <dbReference type="Rhea" id="RHEA:60880"/>
        <dbReference type="Rhea" id="RHEA-COMP:15692"/>
        <dbReference type="Rhea" id="RHEA-COMP:15698"/>
        <dbReference type="ChEBI" id="CHEBI:15377"/>
        <dbReference type="ChEBI" id="CHEBI:15378"/>
        <dbReference type="ChEBI" id="CHEBI:57540"/>
        <dbReference type="ChEBI" id="CHEBI:138282"/>
        <dbReference type="ChEBI" id="CHEBI:144029"/>
    </reaction>
    <physiologicalReaction direction="left-to-right" evidence="5">
        <dbReference type="Rhea" id="RHEA:60881"/>
    </physiologicalReaction>
</comment>
<dbReference type="PANTHER" id="PTHR12395">
    <property type="entry name" value="DOM-3 RELATED"/>
    <property type="match status" value="1"/>
</dbReference>
<keyword evidence="6" id="KW-0479">Metal-binding</keyword>
<feature type="domain" description="RAI1-like" evidence="8">
    <location>
        <begin position="40"/>
        <end position="385"/>
    </location>
</feature>
<evidence type="ECO:0000256" key="7">
    <source>
        <dbReference type="SAM" id="MobiDB-lite"/>
    </source>
</evidence>
<comment type="cofactor">
    <cofactor evidence="1 6">
        <name>a divalent metal cation</name>
        <dbReference type="ChEBI" id="CHEBI:60240"/>
    </cofactor>
</comment>
<evidence type="ECO:0000256" key="1">
    <source>
        <dbReference type="ARBA" id="ARBA00001968"/>
    </source>
</evidence>
<dbReference type="AlphaFoldDB" id="A0A8H6T5I7"/>
<keyword evidence="6" id="KW-0378">Hydrolase</keyword>
<dbReference type="InterPro" id="IPR039039">
    <property type="entry name" value="RAI1-like_fam"/>
</dbReference>
<protein>
    <recommendedName>
        <fullName evidence="6">Decapping nuclease</fullName>
        <ecNumber evidence="6">3.6.1.-</ecNumber>
    </recommendedName>
</protein>
<keyword evidence="6" id="KW-0694">RNA-binding</keyword>
<dbReference type="OrthoDB" id="5853397at2759"/>
<feature type="compositionally biased region" description="Low complexity" evidence="7">
    <location>
        <begin position="29"/>
        <end position="39"/>
    </location>
</feature>
<organism evidence="9 10">
    <name type="scientific">Mycena indigotica</name>
    <dbReference type="NCBI Taxonomy" id="2126181"/>
    <lineage>
        <taxon>Eukaryota</taxon>
        <taxon>Fungi</taxon>
        <taxon>Dikarya</taxon>
        <taxon>Basidiomycota</taxon>
        <taxon>Agaricomycotina</taxon>
        <taxon>Agaricomycetes</taxon>
        <taxon>Agaricomycetidae</taxon>
        <taxon>Agaricales</taxon>
        <taxon>Marasmiineae</taxon>
        <taxon>Mycenaceae</taxon>
        <taxon>Mycena</taxon>
    </lineage>
</organism>
<keyword evidence="10" id="KW-1185">Reference proteome</keyword>
<evidence type="ECO:0000256" key="5">
    <source>
        <dbReference type="ARBA" id="ARBA00048124"/>
    </source>
</evidence>
<dbReference type="Proteomes" id="UP000636479">
    <property type="component" value="Unassembled WGS sequence"/>
</dbReference>
<dbReference type="GO" id="GO:0005634">
    <property type="term" value="C:nucleus"/>
    <property type="evidence" value="ECO:0007669"/>
    <property type="project" value="UniProtKB-SubCell"/>
</dbReference>
<keyword evidence="6" id="KW-0547">Nucleotide-binding</keyword>
<dbReference type="GeneID" id="59341999"/>
<sequence>MSKRNADHDSEVEQQSSSKRARRCALEYPTSSSGSSPPFQQPTALLSFSYTPAHELVFDDSALRYYVPPPARAKLSHAYDRWIRRPEERSRIDGLLRALSRAQDQKHPSLASGVGAVGWRGVLTRILTAPYEEREGWDLNVMCVQGVLYLEEHRSEEMMREKNDLAPRQRLQTYYGYAFESYCTSDSPNRTNVPQRPGDPPGWGGDVDTNVQWCSVVRTKLGDTRLVIGGEVDCVRGKFTGKTDTFIELKTSMTIRGAQDEARFEKKLLKFYMQSFLLGVPEIIVGFRTPSGEVVSTQPFKTVEIPRMVRGKPHAWDPTRCFQWGDAFLRFLRTQCRPENDDETRVWRVTFRPQIGVDITLLDREGVDEVEAGEERVGFLPTWYWDEVGGKGKQKKQDSPGSDTRG</sequence>
<proteinExistence type="inferred from homology"/>
<dbReference type="EC" id="3.6.1.-" evidence="6"/>
<comment type="caution">
    <text evidence="9">The sequence shown here is derived from an EMBL/GenBank/DDBJ whole genome shotgun (WGS) entry which is preliminary data.</text>
</comment>
<keyword evidence="6" id="KW-0539">Nucleus</keyword>
<dbReference type="GO" id="GO:0005829">
    <property type="term" value="C:cytosol"/>
    <property type="evidence" value="ECO:0007669"/>
    <property type="project" value="TreeGrafter"/>
</dbReference>
<dbReference type="GO" id="GO:0034353">
    <property type="term" value="F:mRNA 5'-diphosphatase activity"/>
    <property type="evidence" value="ECO:0007669"/>
    <property type="project" value="TreeGrafter"/>
</dbReference>